<name>K2G313_9BACT</name>
<evidence type="ECO:0000256" key="6">
    <source>
        <dbReference type="ARBA" id="ARBA00022839"/>
    </source>
</evidence>
<evidence type="ECO:0000256" key="4">
    <source>
        <dbReference type="ARBA" id="ARBA00022722"/>
    </source>
</evidence>
<evidence type="ECO:0000256" key="5">
    <source>
        <dbReference type="ARBA" id="ARBA00022801"/>
    </source>
</evidence>
<evidence type="ECO:0000313" key="9">
    <source>
        <dbReference type="EMBL" id="EKE28647.1"/>
    </source>
</evidence>
<sequence>MQKTYYTTNWLYKQVHINYWIVTDSEWLEYFIFKRDRNNAFNWDTVEIKIKKLENSWKKAEAEISRIIARWQEELVCIFMIRKWQEFWFARVYNTFWWKDIYVYSEDINWAQNDDIVLIKIKKWIDKPVWVVVWILGKKTDIDMQEKILLKQYSIRTAFNEKVIQEARNLEWVRWWKYREDLTKEIIVTIDWDDAKDLDDAISVKKNADWNYELWVHIADVAEYVTHSSHLDNEAKKRWTSIYLPWKVIPMLPKDISDDLCSLNPKTPKATLSIFMVIDSKNWKVLSKKIKETLIHSKARLTYDEVWEYLNTKDEKIIPSSHIRQMLEHSYELFKIVYSRRKKEWKIEFDFPEIKVEVDNAWKAINISKRVRNDAHRLIEEFMILANEEVSRFFSEKKIPFLYRIHEKPSDEGVFALQKILSEYWIPMDAKNLTPLSISHIIDSLKWRKEEYILSKQILTSMSKAKYLDLPLGHFWLSLKYYSHFTSPIRRYPDLQIHRIIKEFLQGKMTKSEILRYQKSLWKVASMSSTNEQKAEEVERKITQLKTIEYMENYVWVEFEWRVSWINVNWLYIELDSWVEGFVLGKNLSLHFAFDETKNAFYNSKTRKSLWLWDYTKIKVTKADKSMWFLDFELIS</sequence>
<reference evidence="9" key="1">
    <citation type="journal article" date="2012" name="Science">
        <title>Fermentation, hydrogen, and sulfur metabolism in multiple uncultivated bacterial phyla.</title>
        <authorList>
            <person name="Wrighton K.C."/>
            <person name="Thomas B.C."/>
            <person name="Sharon I."/>
            <person name="Miller C.S."/>
            <person name="Castelle C.J."/>
            <person name="VerBerkmoes N.C."/>
            <person name="Wilkins M.J."/>
            <person name="Hettich R.L."/>
            <person name="Lipton M.S."/>
            <person name="Williams K.H."/>
            <person name="Long P.E."/>
            <person name="Banfield J.F."/>
        </authorList>
    </citation>
    <scope>NUCLEOTIDE SEQUENCE [LARGE SCALE GENOMIC DNA]</scope>
</reference>
<dbReference type="GO" id="GO:0006402">
    <property type="term" value="P:mRNA catabolic process"/>
    <property type="evidence" value="ECO:0007669"/>
    <property type="project" value="TreeGrafter"/>
</dbReference>
<dbReference type="SUPFAM" id="SSF50249">
    <property type="entry name" value="Nucleic acid-binding proteins"/>
    <property type="match status" value="2"/>
</dbReference>
<evidence type="ECO:0000259" key="8">
    <source>
        <dbReference type="SMART" id="SM00955"/>
    </source>
</evidence>
<keyword evidence="3" id="KW-0963">Cytoplasm</keyword>
<dbReference type="InterPro" id="IPR012340">
    <property type="entry name" value="NA-bd_OB-fold"/>
</dbReference>
<dbReference type="PANTHER" id="PTHR23355:SF9">
    <property type="entry name" value="DIS3-LIKE EXONUCLEASE 2"/>
    <property type="match status" value="1"/>
</dbReference>
<dbReference type="EMBL" id="AMFJ01000310">
    <property type="protein sequence ID" value="EKE28647.1"/>
    <property type="molecule type" value="Genomic_DNA"/>
</dbReference>
<dbReference type="GO" id="GO:0008859">
    <property type="term" value="F:exoribonuclease II activity"/>
    <property type="evidence" value="ECO:0007669"/>
    <property type="project" value="UniProtKB-EC"/>
</dbReference>
<comment type="catalytic activity">
    <reaction evidence="1">
        <text>Exonucleolytic cleavage in the 3'- to 5'-direction to yield nucleoside 5'-phosphates.</text>
        <dbReference type="EC" id="3.1.13.1"/>
    </reaction>
</comment>
<keyword evidence="5" id="KW-0378">Hydrolase</keyword>
<dbReference type="InterPro" id="IPR050180">
    <property type="entry name" value="RNR_Ribonuclease"/>
</dbReference>
<dbReference type="AlphaFoldDB" id="K2G313"/>
<gene>
    <name evidence="9" type="ORF">ACD_3C00036G0003</name>
</gene>
<dbReference type="EC" id="3.1.13.1" evidence="2"/>
<proteinExistence type="predicted"/>
<evidence type="ECO:0000256" key="7">
    <source>
        <dbReference type="ARBA" id="ARBA00022884"/>
    </source>
</evidence>
<dbReference type="GO" id="GO:0003723">
    <property type="term" value="F:RNA binding"/>
    <property type="evidence" value="ECO:0007669"/>
    <property type="project" value="UniProtKB-KW"/>
</dbReference>
<organism evidence="9">
    <name type="scientific">uncultured bacterium</name>
    <name type="common">gcode 4</name>
    <dbReference type="NCBI Taxonomy" id="1234023"/>
    <lineage>
        <taxon>Bacteria</taxon>
        <taxon>environmental samples</taxon>
    </lineage>
</organism>
<evidence type="ECO:0000256" key="2">
    <source>
        <dbReference type="ARBA" id="ARBA00012163"/>
    </source>
</evidence>
<keyword evidence="7" id="KW-0694">RNA-binding</keyword>
<dbReference type="Pfam" id="PF17876">
    <property type="entry name" value="CSD2"/>
    <property type="match status" value="1"/>
</dbReference>
<keyword evidence="6" id="KW-0269">Exonuclease</keyword>
<dbReference type="GO" id="GO:0005829">
    <property type="term" value="C:cytosol"/>
    <property type="evidence" value="ECO:0007669"/>
    <property type="project" value="TreeGrafter"/>
</dbReference>
<feature type="domain" description="RNB" evidence="8">
    <location>
        <begin position="179"/>
        <end position="507"/>
    </location>
</feature>
<comment type="caution">
    <text evidence="9">The sequence shown here is derived from an EMBL/GenBank/DDBJ whole genome shotgun (WGS) entry which is preliminary data.</text>
</comment>
<accession>K2G313</accession>
<evidence type="ECO:0000256" key="3">
    <source>
        <dbReference type="ARBA" id="ARBA00022490"/>
    </source>
</evidence>
<dbReference type="InterPro" id="IPR040476">
    <property type="entry name" value="CSD2"/>
</dbReference>
<dbReference type="NCBIfam" id="TIGR00358">
    <property type="entry name" value="3_prime_RNase"/>
    <property type="match status" value="1"/>
</dbReference>
<dbReference type="SMART" id="SM00955">
    <property type="entry name" value="RNB"/>
    <property type="match status" value="1"/>
</dbReference>
<evidence type="ECO:0000256" key="1">
    <source>
        <dbReference type="ARBA" id="ARBA00001849"/>
    </source>
</evidence>
<dbReference type="InterPro" id="IPR001900">
    <property type="entry name" value="RNase_II/R"/>
</dbReference>
<dbReference type="Pfam" id="PF00773">
    <property type="entry name" value="RNB"/>
    <property type="match status" value="1"/>
</dbReference>
<dbReference type="PANTHER" id="PTHR23355">
    <property type="entry name" value="RIBONUCLEASE"/>
    <property type="match status" value="1"/>
</dbReference>
<keyword evidence="4" id="KW-0540">Nuclease</keyword>
<protein>
    <recommendedName>
        <fullName evidence="2">exoribonuclease II</fullName>
        <ecNumber evidence="2">3.1.13.1</ecNumber>
    </recommendedName>
</protein>
<dbReference type="InterPro" id="IPR004476">
    <property type="entry name" value="RNase_II/RNase_R"/>
</dbReference>